<accession>A0ABN5FMG3</accession>
<dbReference type="PRINTS" id="PR00420">
    <property type="entry name" value="RNGMNOXGNASE"/>
</dbReference>
<evidence type="ECO:0000256" key="5">
    <source>
        <dbReference type="HAMAP-Rule" id="MF_00845"/>
    </source>
</evidence>
<dbReference type="InterPro" id="IPR043683">
    <property type="entry name" value="TetX_monooxygenase"/>
</dbReference>
<dbReference type="SUPFAM" id="SSF51905">
    <property type="entry name" value="FAD/NAD(P)-binding domain"/>
    <property type="match status" value="1"/>
</dbReference>
<feature type="binding site" evidence="5">
    <location>
        <position position="42"/>
    </location>
    <ligand>
        <name>NADPH</name>
        <dbReference type="ChEBI" id="CHEBI:57783"/>
    </ligand>
</feature>
<evidence type="ECO:0000256" key="1">
    <source>
        <dbReference type="ARBA" id="ARBA00022630"/>
    </source>
</evidence>
<dbReference type="Proteomes" id="UP000233458">
    <property type="component" value="Chromosome"/>
</dbReference>
<keyword evidence="1 5" id="KW-0285">Flavoprotein</keyword>
<keyword evidence="5" id="KW-0963">Cytoplasm</keyword>
<evidence type="ECO:0000256" key="4">
    <source>
        <dbReference type="ARBA" id="ARBA00023033"/>
    </source>
</evidence>
<comment type="catalytic activity">
    <reaction evidence="5">
        <text>a tetracycline + NADPH + O2 + H(+) = an 11a-hydroxytetracycline + NADP(+) + H2O</text>
        <dbReference type="Rhea" id="RHEA:61444"/>
        <dbReference type="ChEBI" id="CHEBI:15377"/>
        <dbReference type="ChEBI" id="CHEBI:15378"/>
        <dbReference type="ChEBI" id="CHEBI:15379"/>
        <dbReference type="ChEBI" id="CHEBI:57783"/>
        <dbReference type="ChEBI" id="CHEBI:58349"/>
        <dbReference type="ChEBI" id="CHEBI:144644"/>
        <dbReference type="ChEBI" id="CHEBI:144645"/>
    </reaction>
</comment>
<dbReference type="InterPro" id="IPR036188">
    <property type="entry name" value="FAD/NAD-bd_sf"/>
</dbReference>
<dbReference type="EMBL" id="CP024199">
    <property type="protein sequence ID" value="AUG55109.1"/>
    <property type="molecule type" value="Genomic_DNA"/>
</dbReference>
<evidence type="ECO:0000313" key="8">
    <source>
        <dbReference type="Proteomes" id="UP000233458"/>
    </source>
</evidence>
<gene>
    <name evidence="7" type="ORF">CSC3H3_13325</name>
</gene>
<evidence type="ECO:0000256" key="3">
    <source>
        <dbReference type="ARBA" id="ARBA00023002"/>
    </source>
</evidence>
<keyword evidence="3 5" id="KW-0560">Oxidoreductase</keyword>
<dbReference type="RefSeq" id="WP_101286235.1">
    <property type="nucleotide sequence ID" value="NZ_CP024199.1"/>
</dbReference>
<feature type="binding site" evidence="5">
    <location>
        <position position="298"/>
    </location>
    <ligand>
        <name>FAD</name>
        <dbReference type="ChEBI" id="CHEBI:57692"/>
    </ligand>
</feature>
<comment type="cofactor">
    <cofactor evidence="5">
        <name>FAD</name>
        <dbReference type="ChEBI" id="CHEBI:57692"/>
    </cofactor>
</comment>
<protein>
    <recommendedName>
        <fullName evidence="5">Flavin-dependent monooxygenase</fullName>
    </recommendedName>
    <alternativeName>
        <fullName evidence="5">TetX monooxygenase</fullName>
        <shortName evidence="5">TetX</shortName>
        <ecNumber evidence="5">1.14.13.-</ecNumber>
    </alternativeName>
</protein>
<feature type="binding site" evidence="5">
    <location>
        <position position="105"/>
    </location>
    <ligand>
        <name>FAD</name>
        <dbReference type="ChEBI" id="CHEBI:57692"/>
    </ligand>
</feature>
<dbReference type="EC" id="1.14.13.-" evidence="5"/>
<feature type="domain" description="FAD-binding" evidence="6">
    <location>
        <begin position="7"/>
        <end position="341"/>
    </location>
</feature>
<dbReference type="PANTHER" id="PTHR46972">
    <property type="entry name" value="MONOOXYGENASE ASQM-RELATED"/>
    <property type="match status" value="1"/>
</dbReference>
<sequence>MTEKPGIAIIGGGPGGLMLARLLHMAGFAATVFEGDESAQFRPQGGTLDIHENTGQQALAQAGLLSAFQRFARYDDQGSRLCDKHGRLLLDDPGQPEDNRPEIDRTALRDLLLASLPKGMVRWGQAVASISPTKEGAFRVHTQNGPIADYDLVIGADGAWSRVRPLLSAYQPHYSGLTFIEFGIDDVDASHSEIAGFVGRGKLGAEGDGRAIIIQRNANAHLRGYAIFRVPENWASEQFANLSPAARRERLVAEFPGWSPRLTDMIRVANDHIVSRLIYALPVGHHWQNRTGLTLLGDAAHVMSPFGGNGVNEALFDAAELARHIVSANDWRDGVKTYETEMFARVSLPAREAHDAAATELSHLGLELTLAVMESHRAEAALT</sequence>
<keyword evidence="4 5" id="KW-0503">Monooxygenase</keyword>
<evidence type="ECO:0000256" key="2">
    <source>
        <dbReference type="ARBA" id="ARBA00022827"/>
    </source>
</evidence>
<dbReference type="InterPro" id="IPR002938">
    <property type="entry name" value="FAD-bd"/>
</dbReference>
<evidence type="ECO:0000259" key="6">
    <source>
        <dbReference type="Pfam" id="PF01494"/>
    </source>
</evidence>
<dbReference type="Pfam" id="PF01494">
    <property type="entry name" value="FAD_binding_3"/>
    <property type="match status" value="1"/>
</dbReference>
<comment type="subunit">
    <text evidence="5">Monomer.</text>
</comment>
<reference evidence="7 8" key="1">
    <citation type="submission" date="2017-10" db="EMBL/GenBank/DDBJ databases">
        <title>Biodiversity and function of Thalassospira species in the particle-attached aromatic-hydrocarbon-degrading consortia from the surface seawater of the China South Sea.</title>
        <authorList>
            <person name="Dong C."/>
            <person name="Liu R."/>
            <person name="Shao Z."/>
        </authorList>
    </citation>
    <scope>NUCLEOTIDE SEQUENCE [LARGE SCALE GENOMIC DNA]</scope>
    <source>
        <strain evidence="7 8">CSC3H3</strain>
    </source>
</reference>
<keyword evidence="5" id="KW-0547">Nucleotide-binding</keyword>
<comment type="domain">
    <text evidence="5">Consists of an N-terminal FAD-binding domain with a Rossman fold and a C-terminal substrate-binding domain.</text>
</comment>
<keyword evidence="8" id="KW-1185">Reference proteome</keyword>
<name>A0ABN5FMG3_9PROT</name>
<keyword evidence="5" id="KW-0521">NADP</keyword>
<comment type="similarity">
    <text evidence="5">Belongs to the aromatic-ring hydroxylase family. TetX subfamily.</text>
</comment>
<proteinExistence type="inferred from homology"/>
<evidence type="ECO:0000313" key="7">
    <source>
        <dbReference type="EMBL" id="AUG55109.1"/>
    </source>
</evidence>
<comment type="subcellular location">
    <subcellularLocation>
        <location evidence="5">Cytoplasm</location>
    </subcellularLocation>
</comment>
<feature type="binding site" evidence="5">
    <location>
        <position position="49"/>
    </location>
    <ligand>
        <name>FAD</name>
        <dbReference type="ChEBI" id="CHEBI:57692"/>
    </ligand>
</feature>
<comment type="function">
    <text evidence="5">An FAD-requiring monooxygenase active on some tetracycline antibiotic derivatives, which leads to their inactivation. Hydroxylates carbon 11a of tetracycline and some analogs.</text>
</comment>
<dbReference type="HAMAP" id="MF_00845">
    <property type="entry name" value="TetX_monooxygenase"/>
    <property type="match status" value="1"/>
</dbReference>
<keyword evidence="2 5" id="KW-0274">FAD</keyword>
<organism evidence="7 8">
    <name type="scientific">Thalassospira marina</name>
    <dbReference type="NCBI Taxonomy" id="2048283"/>
    <lineage>
        <taxon>Bacteria</taxon>
        <taxon>Pseudomonadati</taxon>
        <taxon>Pseudomonadota</taxon>
        <taxon>Alphaproteobacteria</taxon>
        <taxon>Rhodospirillales</taxon>
        <taxon>Thalassospiraceae</taxon>
        <taxon>Thalassospira</taxon>
    </lineage>
</organism>
<dbReference type="Gene3D" id="3.50.50.60">
    <property type="entry name" value="FAD/NAD(P)-binding domain"/>
    <property type="match status" value="1"/>
</dbReference>
<dbReference type="PANTHER" id="PTHR46972:SF1">
    <property type="entry name" value="FAD DEPENDENT OXIDOREDUCTASE DOMAIN-CONTAINING PROTEIN"/>
    <property type="match status" value="1"/>
</dbReference>